<dbReference type="RefSeq" id="WP_202824802.1">
    <property type="nucleotide sequence ID" value="NZ_JAEUXJ010000002.1"/>
</dbReference>
<sequence>MSNPKLDRLLNTLPSRTPAELAVMEANALARPKDPNAAALLEAIAADRALREAAKPAPTGRAARPVIDLEAVTEAMRDLPAGERILAAFQAKPPTATELAWLRVLHAHPGSTGEELARHAGEKGANSFHLRVGSLCAARSAWLAQDFVPYRDKQWKCVALCAPADREEGGRTLTEWRLKPEAEAALRELGHLSDNA</sequence>
<evidence type="ECO:0000313" key="1">
    <source>
        <dbReference type="EMBL" id="MBL6455076.1"/>
    </source>
</evidence>
<reference evidence="1 2" key="1">
    <citation type="submission" date="2021-01" db="EMBL/GenBank/DDBJ databases">
        <title>Belnapia mucosa sp. nov. and Belnapia arida sp. nov., isolated from the Tabernas Desert (Almeria, Spain).</title>
        <authorList>
            <person name="Molina-Menor E."/>
            <person name="Vidal-Verdu A."/>
            <person name="Calonge A."/>
            <person name="Satari L."/>
            <person name="Pereto Magraner J."/>
            <person name="Porcar Miralles M."/>
        </authorList>
    </citation>
    <scope>NUCLEOTIDE SEQUENCE [LARGE SCALE GENOMIC DNA]</scope>
    <source>
        <strain evidence="1 2">T6</strain>
    </source>
</reference>
<gene>
    <name evidence="1" type="ORF">JMJ55_07055</name>
</gene>
<comment type="caution">
    <text evidence="1">The sequence shown here is derived from an EMBL/GenBank/DDBJ whole genome shotgun (WGS) entry which is preliminary data.</text>
</comment>
<accession>A0ABS1V1T7</accession>
<protein>
    <submittedName>
        <fullName evidence="1">Uncharacterized protein</fullName>
    </submittedName>
</protein>
<dbReference type="EMBL" id="JAEUXJ010000002">
    <property type="protein sequence ID" value="MBL6455076.1"/>
    <property type="molecule type" value="Genomic_DNA"/>
</dbReference>
<keyword evidence="2" id="KW-1185">Reference proteome</keyword>
<evidence type="ECO:0000313" key="2">
    <source>
        <dbReference type="Proteomes" id="UP000606490"/>
    </source>
</evidence>
<organism evidence="1 2">
    <name type="scientific">Belnapia mucosa</name>
    <dbReference type="NCBI Taxonomy" id="2804532"/>
    <lineage>
        <taxon>Bacteria</taxon>
        <taxon>Pseudomonadati</taxon>
        <taxon>Pseudomonadota</taxon>
        <taxon>Alphaproteobacteria</taxon>
        <taxon>Acetobacterales</taxon>
        <taxon>Roseomonadaceae</taxon>
        <taxon>Belnapia</taxon>
    </lineage>
</organism>
<proteinExistence type="predicted"/>
<dbReference type="Proteomes" id="UP000606490">
    <property type="component" value="Unassembled WGS sequence"/>
</dbReference>
<name>A0ABS1V1T7_9PROT</name>